<dbReference type="HOGENOM" id="CLU_061075_0_0_7"/>
<dbReference type="PROSITE" id="PS50920">
    <property type="entry name" value="SOLCAR"/>
    <property type="match status" value="2"/>
</dbReference>
<proteinExistence type="inferred from homology"/>
<evidence type="ECO:0000256" key="4">
    <source>
        <dbReference type="ARBA" id="ARBA00022692"/>
    </source>
</evidence>
<dbReference type="Gene3D" id="1.50.40.10">
    <property type="entry name" value="Mitochondrial carrier domain"/>
    <property type="match status" value="1"/>
</dbReference>
<protein>
    <submittedName>
        <fullName evidence="8">Transporter of mitochondrial carrier family</fullName>
    </submittedName>
</protein>
<gene>
    <name evidence="8" type="ORF">BABL1_gene_616</name>
</gene>
<comment type="subcellular location">
    <subcellularLocation>
        <location evidence="1">Membrane</location>
        <topology evidence="1">Multi-pass membrane protein</topology>
    </subcellularLocation>
</comment>
<dbReference type="RefSeq" id="WP_023791340.1">
    <property type="nucleotide sequence ID" value="NC_023003.1"/>
</dbReference>
<keyword evidence="7" id="KW-0472">Membrane</keyword>
<keyword evidence="4" id="KW-0812">Transmembrane</keyword>
<dbReference type="Pfam" id="PF00153">
    <property type="entry name" value="Mito_carr"/>
    <property type="match status" value="2"/>
</dbReference>
<keyword evidence="3" id="KW-0813">Transport</keyword>
<reference evidence="8 9" key="1">
    <citation type="journal article" date="2015" name="Biol. Direct">
        <title>Babela massiliensis, a representative of a widespread bacterial phylum with unusual adaptations to parasitism in amoebae.</title>
        <authorList>
            <person name="Pagnier I."/>
            <person name="Yutin N."/>
            <person name="Croce O."/>
            <person name="Makarova K.S."/>
            <person name="Wolf Y.I."/>
            <person name="Benamar S."/>
            <person name="Raoult D."/>
            <person name="Koonin E.V."/>
            <person name="La Scola B."/>
        </authorList>
    </citation>
    <scope>NUCLEOTIDE SEQUENCE [LARGE SCALE GENOMIC DNA]</scope>
    <source>
        <strain evidence="9">BABL1</strain>
    </source>
</reference>
<dbReference type="InterPro" id="IPR023395">
    <property type="entry name" value="MCP_dom_sf"/>
</dbReference>
<dbReference type="SUPFAM" id="SSF103506">
    <property type="entry name" value="Mitochondrial carrier"/>
    <property type="match status" value="1"/>
</dbReference>
<keyword evidence="6" id="KW-1133">Transmembrane helix</keyword>
<accession>V6DFI2</accession>
<organism evidence="8 9">
    <name type="scientific">Candidatus Babela massiliensis</name>
    <dbReference type="NCBI Taxonomy" id="673862"/>
    <lineage>
        <taxon>Bacteria</taxon>
        <taxon>Candidatus Babelota</taxon>
        <taxon>Candidatus Babeliae</taxon>
        <taxon>Candidatus Babeliales</taxon>
        <taxon>Candidatus Babeliaceae</taxon>
        <taxon>Candidatus Babela</taxon>
    </lineage>
</organism>
<evidence type="ECO:0000256" key="7">
    <source>
        <dbReference type="ARBA" id="ARBA00023136"/>
    </source>
</evidence>
<dbReference type="PANTHER" id="PTHR45788:SF4">
    <property type="entry name" value="TRICARBOXYLATE TRANSPORT PROTEIN, MITOCHONDRIAL"/>
    <property type="match status" value="1"/>
</dbReference>
<dbReference type="STRING" id="673862.BABL1_gene_616"/>
<keyword evidence="5" id="KW-0677">Repeat</keyword>
<comment type="similarity">
    <text evidence="2">Belongs to the mitochondrial carrier (TC 2.A.29) family.</text>
</comment>
<evidence type="ECO:0000313" key="8">
    <source>
        <dbReference type="EMBL" id="CDK30352.1"/>
    </source>
</evidence>
<dbReference type="GO" id="GO:0071913">
    <property type="term" value="F:citrate secondary active transmembrane transporter activity"/>
    <property type="evidence" value="ECO:0007669"/>
    <property type="project" value="TreeGrafter"/>
</dbReference>
<dbReference type="AlphaFoldDB" id="V6DFI2"/>
<dbReference type="Proteomes" id="UP000018769">
    <property type="component" value="Chromosome I"/>
</dbReference>
<dbReference type="InterPro" id="IPR049563">
    <property type="entry name" value="TXTP-like"/>
</dbReference>
<evidence type="ECO:0000256" key="1">
    <source>
        <dbReference type="ARBA" id="ARBA00004141"/>
    </source>
</evidence>
<evidence type="ECO:0000313" key="9">
    <source>
        <dbReference type="Proteomes" id="UP000018769"/>
    </source>
</evidence>
<dbReference type="EMBL" id="HG793133">
    <property type="protein sequence ID" value="CDK30352.1"/>
    <property type="molecule type" value="Genomic_DNA"/>
</dbReference>
<dbReference type="InterPro" id="IPR018108">
    <property type="entry name" value="MCP_transmembrane"/>
</dbReference>
<dbReference type="GO" id="GO:0016020">
    <property type="term" value="C:membrane"/>
    <property type="evidence" value="ECO:0007669"/>
    <property type="project" value="UniProtKB-SubCell"/>
</dbReference>
<evidence type="ECO:0000256" key="6">
    <source>
        <dbReference type="ARBA" id="ARBA00022989"/>
    </source>
</evidence>
<evidence type="ECO:0000256" key="3">
    <source>
        <dbReference type="ARBA" id="ARBA00022448"/>
    </source>
</evidence>
<keyword evidence="9" id="KW-1185">Reference proteome</keyword>
<dbReference type="OrthoDB" id="9811731at2"/>
<sequence length="289" mass="32180">MNKRLNYQIKLTVYIMILVSLNYVNTMQQEKANQESHLKTFLKDIVVGSLTGISEVTVNQPLVGIKNALQQSQSIEPKKLYKGYCVNAISMAPITAIQVCANSIFQRILSNGKDLSIKDKILSAFLAGAISSLVSSPSELIMIKQQNYGKNFYQTLKNLLKEKKIRSLTRGIVPTAFRDGGFSTGYLALSQIISKELEKVTDHQNKLLGGVLAGILSAIVTQPFDTIKTQMQAHDQNLTTTLRTYDQEGFKTLFKGLIPRTTRVMMAIPLMSIISNKLSNSNIIKLFEK</sequence>
<dbReference type="GO" id="GO:0006843">
    <property type="term" value="P:mitochondrial citrate transmembrane transport"/>
    <property type="evidence" value="ECO:0007669"/>
    <property type="project" value="TreeGrafter"/>
</dbReference>
<evidence type="ECO:0000256" key="5">
    <source>
        <dbReference type="ARBA" id="ARBA00022737"/>
    </source>
</evidence>
<dbReference type="KEGG" id="dpb:BABL1_gene_616"/>
<dbReference type="eggNOG" id="ENOG5033I3T">
    <property type="taxonomic scope" value="Bacteria"/>
</dbReference>
<name>V6DFI2_9BACT</name>
<evidence type="ECO:0000256" key="2">
    <source>
        <dbReference type="ARBA" id="ARBA00006375"/>
    </source>
</evidence>
<dbReference type="PANTHER" id="PTHR45788">
    <property type="entry name" value="SUCCINATE/FUMARATE MITOCHONDRIAL TRANSPORTER-RELATED"/>
    <property type="match status" value="1"/>
</dbReference>